<reference evidence="1" key="1">
    <citation type="submission" date="2023-03" db="EMBL/GenBank/DDBJ databases">
        <title>Chromosome-level genomes of two armyworms, Mythimna separata and Mythimna loreyi, provide insights into the biosynthesis and reception of sex pheromones.</title>
        <authorList>
            <person name="Zhao H."/>
        </authorList>
    </citation>
    <scope>NUCLEOTIDE SEQUENCE</scope>
    <source>
        <strain evidence="1">BeijingLab</strain>
    </source>
</reference>
<keyword evidence="2" id="KW-1185">Reference proteome</keyword>
<gene>
    <name evidence="1" type="ORF">PYW08_003379</name>
</gene>
<evidence type="ECO:0000313" key="2">
    <source>
        <dbReference type="Proteomes" id="UP001231649"/>
    </source>
</evidence>
<dbReference type="EMBL" id="CM056790">
    <property type="protein sequence ID" value="KAJ8723467.1"/>
    <property type="molecule type" value="Genomic_DNA"/>
</dbReference>
<accession>A0ACC2QTK8</accession>
<comment type="caution">
    <text evidence="1">The sequence shown here is derived from an EMBL/GenBank/DDBJ whole genome shotgun (WGS) entry which is preliminary data.</text>
</comment>
<name>A0ACC2QTK8_9NEOP</name>
<dbReference type="Proteomes" id="UP001231649">
    <property type="component" value="Chromosome 14"/>
</dbReference>
<evidence type="ECO:0000313" key="1">
    <source>
        <dbReference type="EMBL" id="KAJ8723467.1"/>
    </source>
</evidence>
<proteinExistence type="predicted"/>
<protein>
    <submittedName>
        <fullName evidence="1">Uncharacterized protein</fullName>
    </submittedName>
</protein>
<sequence>MLTIISCYKTIERLCLAFISSHHFIMRSFCSCFVLAAVFQVIFCFETKVPRELKDLGIYHPYQQKIPRHCWQPPHDVDLHKCCPIPHLYSDEIMDICEIEKSSGNDSDTSIRPKKRIKVPCQDGKCLMKNANLLTNNGDVDYEKLKTYIDGWAAANPEFTEAILLAKPLCTKPKGEDWYRGQPPDICDQDRVFMCFDSEILWNCKLKVEEFEECQRLKEHMEECKPYYEKPKAKEESTTAKDQ</sequence>
<organism evidence="1 2">
    <name type="scientific">Mythimna loreyi</name>
    <dbReference type="NCBI Taxonomy" id="667449"/>
    <lineage>
        <taxon>Eukaryota</taxon>
        <taxon>Metazoa</taxon>
        <taxon>Ecdysozoa</taxon>
        <taxon>Arthropoda</taxon>
        <taxon>Hexapoda</taxon>
        <taxon>Insecta</taxon>
        <taxon>Pterygota</taxon>
        <taxon>Neoptera</taxon>
        <taxon>Endopterygota</taxon>
        <taxon>Lepidoptera</taxon>
        <taxon>Glossata</taxon>
        <taxon>Ditrysia</taxon>
        <taxon>Noctuoidea</taxon>
        <taxon>Noctuidae</taxon>
        <taxon>Noctuinae</taxon>
        <taxon>Hadenini</taxon>
        <taxon>Mythimna</taxon>
    </lineage>
</organism>